<comment type="caution">
    <text evidence="2">The sequence shown here is derived from an EMBL/GenBank/DDBJ whole genome shotgun (WGS) entry which is preliminary data.</text>
</comment>
<feature type="compositionally biased region" description="Polar residues" evidence="1">
    <location>
        <begin position="221"/>
        <end position="230"/>
    </location>
</feature>
<dbReference type="AlphaFoldDB" id="A0A8J2QMU9"/>
<feature type="compositionally biased region" description="Basic residues" evidence="1">
    <location>
        <begin position="884"/>
        <end position="905"/>
    </location>
</feature>
<evidence type="ECO:0000313" key="2">
    <source>
        <dbReference type="EMBL" id="CAG9565766.1"/>
    </source>
</evidence>
<accession>A0A8J2QMU9</accession>
<gene>
    <name evidence="2" type="ORF">DCHRY22_LOCUS6544</name>
</gene>
<feature type="compositionally biased region" description="Basic and acidic residues" evidence="1">
    <location>
        <begin position="200"/>
        <end position="212"/>
    </location>
</feature>
<feature type="region of interest" description="Disordered" evidence="1">
    <location>
        <begin position="25"/>
        <end position="83"/>
    </location>
</feature>
<feature type="compositionally biased region" description="Basic and acidic residues" evidence="1">
    <location>
        <begin position="437"/>
        <end position="458"/>
    </location>
</feature>
<feature type="region of interest" description="Disordered" evidence="1">
    <location>
        <begin position="619"/>
        <end position="753"/>
    </location>
</feature>
<feature type="compositionally biased region" description="Basic and acidic residues" evidence="1">
    <location>
        <begin position="647"/>
        <end position="658"/>
    </location>
</feature>
<organism evidence="2 3">
    <name type="scientific">Danaus chrysippus</name>
    <name type="common">African queen</name>
    <dbReference type="NCBI Taxonomy" id="151541"/>
    <lineage>
        <taxon>Eukaryota</taxon>
        <taxon>Metazoa</taxon>
        <taxon>Ecdysozoa</taxon>
        <taxon>Arthropoda</taxon>
        <taxon>Hexapoda</taxon>
        <taxon>Insecta</taxon>
        <taxon>Pterygota</taxon>
        <taxon>Neoptera</taxon>
        <taxon>Endopterygota</taxon>
        <taxon>Lepidoptera</taxon>
        <taxon>Glossata</taxon>
        <taxon>Ditrysia</taxon>
        <taxon>Papilionoidea</taxon>
        <taxon>Nymphalidae</taxon>
        <taxon>Danainae</taxon>
        <taxon>Danaini</taxon>
        <taxon>Danaina</taxon>
        <taxon>Danaus</taxon>
        <taxon>Anosia</taxon>
    </lineage>
</organism>
<sequence length="905" mass="101517">MSTRSGKRIHSSDIENVEKIVELQTVRKTRSKKQKENNDEVATAKKKKNFVRRPSGDETESLNDKTELVSKGSRKSRRNTLKELNVVDNDSEILNDKTSMRHSRRIRKEDAEPTNILVEEDIKSKEKKKSKKKKVIVTENTEIEPEAVIVPKKKSNKKKNKNSNSFIVEDLALPREDISFNRSNVSVDSFHSAAGSPDKYTLDNDAKNDDTRHKRRERKISSSTTCDNTINENNKGKKKNKKIEKDKAEKLGFKETSFEEVDSKSEPINAKIEMSSDNKNGETLKTKSKKKKKCKENNCLNDVNTNNTSDNIGVDLKSPLECELPGSLNSSVKASPHTRWNGIAISDVNDIAAASYMPDENCVKSTPDKSTPNNSSKKRRKSHCKISSSTEINTSTTVLNTSYNVNDCNMSQPTNKKEMRKSVDKNSTYDNIMLSETDIHNTSERDCDNNTRSVEKKSPKNRRTSQRRSSIQNNTYDKTDDKVINLNATFDKEITENTSNSSTYVGRKSRSSKFSLEKCDTSTVLNGTYDKSVEITSTLNNTFDKPKLDATFECTDDKKHIEPRTSSIISSDNTNMTSDMSEDCSRISITSDDSRTENIVNTTPLLIESSMEESRINKTVTPLKDEASEVKNTPDKQSTEHSNMTPLKRDGTYTDLKKTPLKRQGTFTEEPKPEAAVVTPVTPLKREGTFTKDSPSRSPKVSNKTPTRRKSMPSPGRTPFPFSKSNSKEKSMLNITHSIEKPKRRSSVAAAAPRLTRVMFCSPVDNPAATTLVKGKVIKSNLKGSNKSFVFEESVCESPGVARKRSLTHGSEVGEAKRARLTTGSQQRARTTSATARLQDPGTPKKDVTPSKSKPPRTKLPNFAALHQKHFGKMESLDECQERKARRAKQLLTPKHTHTHGHYQP</sequence>
<feature type="region of interest" description="Disordered" evidence="1">
    <location>
        <begin position="182"/>
        <end position="244"/>
    </location>
</feature>
<evidence type="ECO:0000256" key="1">
    <source>
        <dbReference type="SAM" id="MobiDB-lite"/>
    </source>
</evidence>
<evidence type="ECO:0000313" key="3">
    <source>
        <dbReference type="Proteomes" id="UP000789524"/>
    </source>
</evidence>
<feature type="compositionally biased region" description="Polar residues" evidence="1">
    <location>
        <begin position="467"/>
        <end position="476"/>
    </location>
</feature>
<feature type="compositionally biased region" description="Basic residues" evidence="1">
    <location>
        <begin position="151"/>
        <end position="161"/>
    </location>
</feature>
<feature type="compositionally biased region" description="Polar residues" evidence="1">
    <location>
        <begin position="691"/>
        <end position="705"/>
    </location>
</feature>
<feature type="compositionally biased region" description="Basic and acidic residues" evidence="1">
    <location>
        <begin position="623"/>
        <end position="639"/>
    </location>
</feature>
<feature type="compositionally biased region" description="Polar residues" evidence="1">
    <location>
        <begin position="403"/>
        <end position="414"/>
    </location>
</feature>
<feature type="compositionally biased region" description="Basic residues" evidence="1">
    <location>
        <begin position="125"/>
        <end position="135"/>
    </location>
</feature>
<feature type="region of interest" description="Disordered" evidence="1">
    <location>
        <begin position="360"/>
        <end position="389"/>
    </location>
</feature>
<feature type="compositionally biased region" description="Polar residues" evidence="1">
    <location>
        <begin position="822"/>
        <end position="836"/>
    </location>
</feature>
<dbReference type="OrthoDB" id="6614499at2759"/>
<reference evidence="2" key="1">
    <citation type="submission" date="2021-09" db="EMBL/GenBank/DDBJ databases">
        <authorList>
            <person name="Martin H S."/>
        </authorList>
    </citation>
    <scope>NUCLEOTIDE SEQUENCE</scope>
</reference>
<proteinExistence type="predicted"/>
<feature type="compositionally biased region" description="Basic and acidic residues" evidence="1">
    <location>
        <begin position="415"/>
        <end position="424"/>
    </location>
</feature>
<dbReference type="EMBL" id="CAKASE010000054">
    <property type="protein sequence ID" value="CAG9565766.1"/>
    <property type="molecule type" value="Genomic_DNA"/>
</dbReference>
<name>A0A8J2QMU9_9NEOP</name>
<feature type="region of interest" description="Disordered" evidence="1">
    <location>
        <begin position="878"/>
        <end position="905"/>
    </location>
</feature>
<feature type="region of interest" description="Disordered" evidence="1">
    <location>
        <begin position="403"/>
        <end position="479"/>
    </location>
</feature>
<feature type="region of interest" description="Disordered" evidence="1">
    <location>
        <begin position="797"/>
        <end position="861"/>
    </location>
</feature>
<feature type="region of interest" description="Disordered" evidence="1">
    <location>
        <begin position="95"/>
        <end position="114"/>
    </location>
</feature>
<keyword evidence="3" id="KW-1185">Reference proteome</keyword>
<dbReference type="Proteomes" id="UP000789524">
    <property type="component" value="Unassembled WGS sequence"/>
</dbReference>
<protein>
    <submittedName>
        <fullName evidence="2">(African queen) hypothetical protein</fullName>
    </submittedName>
</protein>
<feature type="region of interest" description="Disordered" evidence="1">
    <location>
        <begin position="123"/>
        <end position="166"/>
    </location>
</feature>